<keyword evidence="2" id="KW-0547">Nucleotide-binding</keyword>
<keyword evidence="3" id="KW-0067">ATP-binding</keyword>
<comment type="similarity">
    <text evidence="1">Belongs to the heat shock protein 70 family.</text>
</comment>
<evidence type="ECO:0000313" key="4">
    <source>
        <dbReference type="WBParaSite" id="maker-PairedContig_2047-snap-gene-1.28-mRNA-1"/>
    </source>
</evidence>
<evidence type="ECO:0000256" key="3">
    <source>
        <dbReference type="ARBA" id="ARBA00022840"/>
    </source>
</evidence>
<evidence type="ECO:0000256" key="2">
    <source>
        <dbReference type="ARBA" id="ARBA00022741"/>
    </source>
</evidence>
<proteinExistence type="inferred from homology"/>
<sequence>MSLQSTLITGAAMKCAILSPAFKVRDFSVKDSQPYRIKLSWARIGQSEGGLIISSVRFFLI</sequence>
<dbReference type="GO" id="GO:0005524">
    <property type="term" value="F:ATP binding"/>
    <property type="evidence" value="ECO:0007669"/>
    <property type="project" value="UniProtKB-KW"/>
</dbReference>
<name>A0A1I8EH46_WUCBA</name>
<protein>
    <submittedName>
        <fullName evidence="4">Uncharacterized protein</fullName>
    </submittedName>
</protein>
<organism evidence="4">
    <name type="scientific">Wuchereria bancrofti</name>
    <dbReference type="NCBI Taxonomy" id="6293"/>
    <lineage>
        <taxon>Eukaryota</taxon>
        <taxon>Metazoa</taxon>
        <taxon>Ecdysozoa</taxon>
        <taxon>Nematoda</taxon>
        <taxon>Chromadorea</taxon>
        <taxon>Rhabditida</taxon>
        <taxon>Spirurina</taxon>
        <taxon>Spiruromorpha</taxon>
        <taxon>Filarioidea</taxon>
        <taxon>Onchocercidae</taxon>
        <taxon>Wuchereria</taxon>
    </lineage>
</organism>
<evidence type="ECO:0000256" key="1">
    <source>
        <dbReference type="ARBA" id="ARBA00007381"/>
    </source>
</evidence>
<dbReference type="AlphaFoldDB" id="A0A1I8EH46"/>
<accession>A0A1I8EH46</accession>
<reference evidence="4" key="1">
    <citation type="submission" date="2016-11" db="UniProtKB">
        <authorList>
            <consortium name="WormBaseParasite"/>
        </authorList>
    </citation>
    <scope>IDENTIFICATION</scope>
    <source>
        <strain evidence="4">pt0022</strain>
    </source>
</reference>
<dbReference type="WBParaSite" id="maker-PairedContig_2047-snap-gene-1.28-mRNA-1">
    <property type="protein sequence ID" value="maker-PairedContig_2047-snap-gene-1.28-mRNA-1"/>
    <property type="gene ID" value="maker-PairedContig_2047-snap-gene-1.28"/>
</dbReference>
<dbReference type="STRING" id="6293.A0A1I8EH46"/>
<dbReference type="GO" id="GO:0140662">
    <property type="term" value="F:ATP-dependent protein folding chaperone"/>
    <property type="evidence" value="ECO:0007669"/>
    <property type="project" value="InterPro"/>
</dbReference>
<dbReference type="InterPro" id="IPR013126">
    <property type="entry name" value="Hsp_70_fam"/>
</dbReference>
<dbReference type="Pfam" id="PF00012">
    <property type="entry name" value="HSP70"/>
    <property type="match status" value="1"/>
</dbReference>